<dbReference type="VEuPathDB" id="TrichDB:TVAG_197910"/>
<dbReference type="VEuPathDB" id="TrichDB:TVAGG3_0617360"/>
<sequence length="210" mass="25154">MNHDPNEIWEDLGLFEQFVIRCMYKIDPLLLGKNTELKLSYASFEDVMIECPLHLKKKNKIRKKHEYFILNHLTLSFEDTIPGLFTKTLWKAKQYQFRAGTNIYYQAFKTYMKHVFIPQHKGILSEDELRRVQEDVDKAKRKEFLLRDPETREWVPYNLETVHRLSIAIRDAWAPDFGTHYIGLEPDLCICLYGDDYEHLWIRDILKGKI</sequence>
<dbReference type="RefSeq" id="XP_001319400.1">
    <property type="nucleotide sequence ID" value="XM_001319365.1"/>
</dbReference>
<protein>
    <submittedName>
        <fullName evidence="1">Uncharacterized protein</fullName>
    </submittedName>
</protein>
<keyword evidence="2" id="KW-1185">Reference proteome</keyword>
<evidence type="ECO:0000313" key="1">
    <source>
        <dbReference type="EMBL" id="EAY07177.1"/>
    </source>
</evidence>
<dbReference type="AlphaFoldDB" id="A2EJK7"/>
<proteinExistence type="predicted"/>
<dbReference type="KEGG" id="tva:4765063"/>
<gene>
    <name evidence="1" type="ORF">TVAG_197910</name>
</gene>
<reference evidence="1" key="2">
    <citation type="journal article" date="2007" name="Science">
        <title>Draft genome sequence of the sexually transmitted pathogen Trichomonas vaginalis.</title>
        <authorList>
            <person name="Carlton J.M."/>
            <person name="Hirt R.P."/>
            <person name="Silva J.C."/>
            <person name="Delcher A.L."/>
            <person name="Schatz M."/>
            <person name="Zhao Q."/>
            <person name="Wortman J.R."/>
            <person name="Bidwell S.L."/>
            <person name="Alsmark U.C.M."/>
            <person name="Besteiro S."/>
            <person name="Sicheritz-Ponten T."/>
            <person name="Noel C.J."/>
            <person name="Dacks J.B."/>
            <person name="Foster P.G."/>
            <person name="Simillion C."/>
            <person name="Van de Peer Y."/>
            <person name="Miranda-Saavedra D."/>
            <person name="Barton G.J."/>
            <person name="Westrop G.D."/>
            <person name="Mueller S."/>
            <person name="Dessi D."/>
            <person name="Fiori P.L."/>
            <person name="Ren Q."/>
            <person name="Paulsen I."/>
            <person name="Zhang H."/>
            <person name="Bastida-Corcuera F.D."/>
            <person name="Simoes-Barbosa A."/>
            <person name="Brown M.T."/>
            <person name="Hayes R.D."/>
            <person name="Mukherjee M."/>
            <person name="Okumura C.Y."/>
            <person name="Schneider R."/>
            <person name="Smith A.J."/>
            <person name="Vanacova S."/>
            <person name="Villalvazo M."/>
            <person name="Haas B.J."/>
            <person name="Pertea M."/>
            <person name="Feldblyum T.V."/>
            <person name="Utterback T.R."/>
            <person name="Shu C.L."/>
            <person name="Osoegawa K."/>
            <person name="de Jong P.J."/>
            <person name="Hrdy I."/>
            <person name="Horvathova L."/>
            <person name="Zubacova Z."/>
            <person name="Dolezal P."/>
            <person name="Malik S.B."/>
            <person name="Logsdon J.M. Jr."/>
            <person name="Henze K."/>
            <person name="Gupta A."/>
            <person name="Wang C.C."/>
            <person name="Dunne R.L."/>
            <person name="Upcroft J.A."/>
            <person name="Upcroft P."/>
            <person name="White O."/>
            <person name="Salzberg S.L."/>
            <person name="Tang P."/>
            <person name="Chiu C.-H."/>
            <person name="Lee Y.-S."/>
            <person name="Embley T.M."/>
            <person name="Coombs G.H."/>
            <person name="Mottram J.C."/>
            <person name="Tachezy J."/>
            <person name="Fraser-Liggett C.M."/>
            <person name="Johnson P.J."/>
        </authorList>
    </citation>
    <scope>NUCLEOTIDE SEQUENCE [LARGE SCALE GENOMIC DNA]</scope>
    <source>
        <strain evidence="1">G3</strain>
    </source>
</reference>
<reference evidence="1" key="1">
    <citation type="submission" date="2006-10" db="EMBL/GenBank/DDBJ databases">
        <authorList>
            <person name="Amadeo P."/>
            <person name="Zhao Q."/>
            <person name="Wortman J."/>
            <person name="Fraser-Liggett C."/>
            <person name="Carlton J."/>
        </authorList>
    </citation>
    <scope>NUCLEOTIDE SEQUENCE</scope>
    <source>
        <strain evidence="1">G3</strain>
    </source>
</reference>
<evidence type="ECO:0000313" key="2">
    <source>
        <dbReference type="Proteomes" id="UP000001542"/>
    </source>
</evidence>
<dbReference type="EMBL" id="DS113406">
    <property type="protein sequence ID" value="EAY07177.1"/>
    <property type="molecule type" value="Genomic_DNA"/>
</dbReference>
<dbReference type="InParanoid" id="A2EJK7"/>
<organism evidence="1 2">
    <name type="scientific">Trichomonas vaginalis (strain ATCC PRA-98 / G3)</name>
    <dbReference type="NCBI Taxonomy" id="412133"/>
    <lineage>
        <taxon>Eukaryota</taxon>
        <taxon>Metamonada</taxon>
        <taxon>Parabasalia</taxon>
        <taxon>Trichomonadida</taxon>
        <taxon>Trichomonadidae</taxon>
        <taxon>Trichomonas</taxon>
    </lineage>
</organism>
<accession>A2EJK7</accession>
<dbReference type="Proteomes" id="UP000001542">
    <property type="component" value="Unassembled WGS sequence"/>
</dbReference>
<name>A2EJK7_TRIV3</name>